<evidence type="ECO:0000313" key="2">
    <source>
        <dbReference type="Proteomes" id="UP001497516"/>
    </source>
</evidence>
<sequence>MTEASTQKEEEHGWDAAVLFSIKFDGASLYQMNIDKDDGQLADTGAHLNERWTYGMGFALVKQKLYAFGRIPGLDSLDFFTCDLECKAKPNEFKKAGKLLAPKTAPIVIPFKNKEIIIISTGVRQPEGYVDRPKLPYCEILHLPDGGAYRLEGIRTPWDDTYGTCFGFSPISSGHVVLGNEVYVHMMAGPWGFKSRLYVLNMITRKWSICRDPNGYCYTSDRNVAVAPLPRALNPIYGYWYSFNHIVNDVLFSVVVDPQFEDPNKKAKKIFIGAISLKDLAGLNHPGNMAQRPASLHEFVPSLEKLEHLLTTNYSGYEGGKGWVMALDPHDDKLFALFLCFQDDVEFKDHILACKFELFEKPKDAAAAASNRESSSRGYDCNILCHSLYKHCFPHNMQPLYTFTAADYYQLLL</sequence>
<protein>
    <submittedName>
        <fullName evidence="1">Uncharacterized protein</fullName>
    </submittedName>
</protein>
<keyword evidence="2" id="KW-1185">Reference proteome</keyword>
<dbReference type="AlphaFoldDB" id="A0AAV2D709"/>
<gene>
    <name evidence="1" type="ORF">LTRI10_LOCUS11788</name>
</gene>
<name>A0AAV2D709_9ROSI</name>
<organism evidence="1 2">
    <name type="scientific">Linum trigynum</name>
    <dbReference type="NCBI Taxonomy" id="586398"/>
    <lineage>
        <taxon>Eukaryota</taxon>
        <taxon>Viridiplantae</taxon>
        <taxon>Streptophyta</taxon>
        <taxon>Embryophyta</taxon>
        <taxon>Tracheophyta</taxon>
        <taxon>Spermatophyta</taxon>
        <taxon>Magnoliopsida</taxon>
        <taxon>eudicotyledons</taxon>
        <taxon>Gunneridae</taxon>
        <taxon>Pentapetalae</taxon>
        <taxon>rosids</taxon>
        <taxon>fabids</taxon>
        <taxon>Malpighiales</taxon>
        <taxon>Linaceae</taxon>
        <taxon>Linum</taxon>
    </lineage>
</organism>
<dbReference type="Proteomes" id="UP001497516">
    <property type="component" value="Chromosome 2"/>
</dbReference>
<proteinExistence type="predicted"/>
<reference evidence="1 2" key="1">
    <citation type="submission" date="2024-04" db="EMBL/GenBank/DDBJ databases">
        <authorList>
            <person name="Fracassetti M."/>
        </authorList>
    </citation>
    <scope>NUCLEOTIDE SEQUENCE [LARGE SCALE GENOMIC DNA]</scope>
</reference>
<evidence type="ECO:0000313" key="1">
    <source>
        <dbReference type="EMBL" id="CAL1368889.1"/>
    </source>
</evidence>
<accession>A0AAV2D709</accession>
<dbReference type="EMBL" id="OZ034815">
    <property type="protein sequence ID" value="CAL1368889.1"/>
    <property type="molecule type" value="Genomic_DNA"/>
</dbReference>